<evidence type="ECO:0000313" key="1">
    <source>
        <dbReference type="EMBL" id="KGJ89617.1"/>
    </source>
</evidence>
<name>A0A099KI37_COLPS</name>
<proteinExistence type="predicted"/>
<sequence length="226" mass="26232">MAHIIAKSNQGPRGDTNLENLNTYQNLILLCANDHTAVDKNTEYYTVDRLLSIKEEHENKVSSTFVRLPQEFKNDCEFLSYFMNFVPFTQLLSFIYLLPNVINIDFSKVSDILETSQIDIPHLYPLNDSMLQNKFYNFISQYYELWGVITGVSVIDGREQANFTSSDDNNLLNLDTKYLPYESIASLKLKLENLSISFTQSYTDLTNFLRTNYKEVDLNAYTPMKF</sequence>
<comment type="caution">
    <text evidence="1">The sequence shown here is derived from an EMBL/GenBank/DDBJ whole genome shotgun (WGS) entry which is preliminary data.</text>
</comment>
<gene>
    <name evidence="1" type="ORF">ND2E_3808</name>
</gene>
<evidence type="ECO:0000313" key="2">
    <source>
        <dbReference type="Proteomes" id="UP000029843"/>
    </source>
</evidence>
<reference evidence="1 2" key="1">
    <citation type="submission" date="2014-08" db="EMBL/GenBank/DDBJ databases">
        <title>Genomic and Phenotypic Diversity of Colwellia psychrerythraea strains from Disparate Marine Basins.</title>
        <authorList>
            <person name="Techtmann S.M."/>
            <person name="Stelling S.C."/>
            <person name="Utturkar S.M."/>
            <person name="Alshibli N."/>
            <person name="Harris A."/>
            <person name="Brown S.D."/>
            <person name="Hazen T.C."/>
        </authorList>
    </citation>
    <scope>NUCLEOTIDE SEQUENCE [LARGE SCALE GENOMIC DNA]</scope>
    <source>
        <strain evidence="1 2">ND2E</strain>
    </source>
</reference>
<dbReference type="PATRIC" id="fig|28229.4.peg.2961"/>
<dbReference type="EMBL" id="JQED01000040">
    <property type="protein sequence ID" value="KGJ89617.1"/>
    <property type="molecule type" value="Genomic_DNA"/>
</dbReference>
<dbReference type="AlphaFoldDB" id="A0A099KI37"/>
<evidence type="ECO:0008006" key="3">
    <source>
        <dbReference type="Google" id="ProtNLM"/>
    </source>
</evidence>
<organism evidence="1 2">
    <name type="scientific">Colwellia psychrerythraea</name>
    <name type="common">Vibrio psychroerythus</name>
    <dbReference type="NCBI Taxonomy" id="28229"/>
    <lineage>
        <taxon>Bacteria</taxon>
        <taxon>Pseudomonadati</taxon>
        <taxon>Pseudomonadota</taxon>
        <taxon>Gammaproteobacteria</taxon>
        <taxon>Alteromonadales</taxon>
        <taxon>Colwelliaceae</taxon>
        <taxon>Colwellia</taxon>
    </lineage>
</organism>
<protein>
    <recommendedName>
        <fullName evidence="3">HNH endonuclease</fullName>
    </recommendedName>
</protein>
<accession>A0A099KI37</accession>
<dbReference type="Proteomes" id="UP000029843">
    <property type="component" value="Unassembled WGS sequence"/>
</dbReference>